<comment type="caution">
    <text evidence="3">The sequence shown here is derived from an EMBL/GenBank/DDBJ whole genome shotgun (WGS) entry which is preliminary data.</text>
</comment>
<organism evidence="3 4">
    <name type="scientific">Leucobacter aridicollis</name>
    <dbReference type="NCBI Taxonomy" id="283878"/>
    <lineage>
        <taxon>Bacteria</taxon>
        <taxon>Bacillati</taxon>
        <taxon>Actinomycetota</taxon>
        <taxon>Actinomycetes</taxon>
        <taxon>Micrococcales</taxon>
        <taxon>Microbacteriaceae</taxon>
        <taxon>Leucobacter</taxon>
    </lineage>
</organism>
<protein>
    <submittedName>
        <fullName evidence="3">Transcriptional regulator with XRE-family HTH domain</fullName>
    </submittedName>
</protein>
<dbReference type="RefSeq" id="WP_185987727.1">
    <property type="nucleotide sequence ID" value="NZ_BAAALZ010000001.1"/>
</dbReference>
<dbReference type="SMART" id="SM00530">
    <property type="entry name" value="HTH_XRE"/>
    <property type="match status" value="1"/>
</dbReference>
<dbReference type="PANTHER" id="PTHR46558:SF4">
    <property type="entry name" value="DNA-BIDING PHAGE PROTEIN"/>
    <property type="match status" value="1"/>
</dbReference>
<dbReference type="Gene3D" id="1.10.260.40">
    <property type="entry name" value="lambda repressor-like DNA-binding domains"/>
    <property type="match status" value="1"/>
</dbReference>
<evidence type="ECO:0000313" key="3">
    <source>
        <dbReference type="EMBL" id="NYD27964.1"/>
    </source>
</evidence>
<name>A0A852RIF0_9MICO</name>
<proteinExistence type="predicted"/>
<dbReference type="PANTHER" id="PTHR46558">
    <property type="entry name" value="TRACRIPTIONAL REGULATORY PROTEIN-RELATED-RELATED"/>
    <property type="match status" value="1"/>
</dbReference>
<dbReference type="Proteomes" id="UP000586095">
    <property type="component" value="Unassembled WGS sequence"/>
</dbReference>
<keyword evidence="4" id="KW-1185">Reference proteome</keyword>
<dbReference type="AlphaFoldDB" id="A0A852RIF0"/>
<keyword evidence="1" id="KW-0238">DNA-binding</keyword>
<evidence type="ECO:0000313" key="4">
    <source>
        <dbReference type="Proteomes" id="UP000586095"/>
    </source>
</evidence>
<dbReference type="PROSITE" id="PS50943">
    <property type="entry name" value="HTH_CROC1"/>
    <property type="match status" value="1"/>
</dbReference>
<sequence length="166" mass="17670">MAGIGSFVAEARRQRGWTQEGLAARLGVSAQAVSKWETEQSMPDVGMLRPLAEALDCTVDELLQGDPAVLKRTPGALVGSRAASSAHVTTKVVVRVEDPQKETPTVITVPIGLVRFGAQIWDRIPGLAEASEIDMEALMDHIARGLVGEVMRVETGESGVVVISLE</sequence>
<reference evidence="3 4" key="1">
    <citation type="submission" date="2020-07" db="EMBL/GenBank/DDBJ databases">
        <title>Sequencing the genomes of 1000 actinobacteria strains.</title>
        <authorList>
            <person name="Klenk H.-P."/>
        </authorList>
    </citation>
    <scope>NUCLEOTIDE SEQUENCE [LARGE SCALE GENOMIC DNA]</scope>
    <source>
        <strain evidence="3 4">DSM 17380</strain>
    </source>
</reference>
<dbReference type="EMBL" id="JACCBD010000001">
    <property type="protein sequence ID" value="NYD27964.1"/>
    <property type="molecule type" value="Genomic_DNA"/>
</dbReference>
<evidence type="ECO:0000259" key="2">
    <source>
        <dbReference type="PROSITE" id="PS50943"/>
    </source>
</evidence>
<dbReference type="InterPro" id="IPR001387">
    <property type="entry name" value="Cro/C1-type_HTH"/>
</dbReference>
<dbReference type="SUPFAM" id="SSF47413">
    <property type="entry name" value="lambda repressor-like DNA-binding domains"/>
    <property type="match status" value="1"/>
</dbReference>
<dbReference type="Pfam" id="PF01381">
    <property type="entry name" value="HTH_3"/>
    <property type="match status" value="1"/>
</dbReference>
<feature type="domain" description="HTH cro/C1-type" evidence="2">
    <location>
        <begin position="8"/>
        <end position="62"/>
    </location>
</feature>
<accession>A0A852RIF0</accession>
<dbReference type="CDD" id="cd00093">
    <property type="entry name" value="HTH_XRE"/>
    <property type="match status" value="1"/>
</dbReference>
<evidence type="ECO:0000256" key="1">
    <source>
        <dbReference type="ARBA" id="ARBA00023125"/>
    </source>
</evidence>
<gene>
    <name evidence="3" type="ORF">BJ960_002767</name>
</gene>
<dbReference type="InterPro" id="IPR010982">
    <property type="entry name" value="Lambda_DNA-bd_dom_sf"/>
</dbReference>
<dbReference type="GO" id="GO:0003677">
    <property type="term" value="F:DNA binding"/>
    <property type="evidence" value="ECO:0007669"/>
    <property type="project" value="UniProtKB-KW"/>
</dbReference>